<proteinExistence type="predicted"/>
<gene>
    <name evidence="1" type="ORF">OSIN01602_LOCUS10219</name>
</gene>
<dbReference type="SUPFAM" id="SSF51197">
    <property type="entry name" value="Clavaminate synthase-like"/>
    <property type="match status" value="1"/>
</dbReference>
<evidence type="ECO:0000313" key="1">
    <source>
        <dbReference type="EMBL" id="CAD9339590.1"/>
    </source>
</evidence>
<reference evidence="1" key="1">
    <citation type="submission" date="2021-01" db="EMBL/GenBank/DDBJ databases">
        <authorList>
            <person name="Corre E."/>
            <person name="Pelletier E."/>
            <person name="Niang G."/>
            <person name="Scheremetjew M."/>
            <person name="Finn R."/>
            <person name="Kale V."/>
            <person name="Holt S."/>
            <person name="Cochrane G."/>
            <person name="Meng A."/>
            <person name="Brown T."/>
            <person name="Cohen L."/>
        </authorList>
    </citation>
    <scope>NUCLEOTIDE SEQUENCE</scope>
    <source>
        <strain evidence="1">Grunow 1884</strain>
    </source>
</reference>
<dbReference type="InterPro" id="IPR051961">
    <property type="entry name" value="Fungal_Metabolite_Diox"/>
</dbReference>
<dbReference type="InterPro" id="IPR008775">
    <property type="entry name" value="Phytyl_CoA_dOase-like"/>
</dbReference>
<protein>
    <recommendedName>
        <fullName evidence="2">Phytanoyl-CoA dioxygenase family protein</fullName>
    </recommendedName>
</protein>
<dbReference type="PANTHER" id="PTHR37563:SF2">
    <property type="entry name" value="PHYTANOYL-COA DIOXYGENASE FAMILY PROTEIN (AFU_ORTHOLOGUE AFUA_2G03330)"/>
    <property type="match status" value="1"/>
</dbReference>
<accession>A0A7S1ZI27</accession>
<organism evidence="1">
    <name type="scientific">Trieres chinensis</name>
    <name type="common">Marine centric diatom</name>
    <name type="synonym">Odontella sinensis</name>
    <dbReference type="NCBI Taxonomy" id="1514140"/>
    <lineage>
        <taxon>Eukaryota</taxon>
        <taxon>Sar</taxon>
        <taxon>Stramenopiles</taxon>
        <taxon>Ochrophyta</taxon>
        <taxon>Bacillariophyta</taxon>
        <taxon>Mediophyceae</taxon>
        <taxon>Biddulphiophycidae</taxon>
        <taxon>Eupodiscales</taxon>
        <taxon>Parodontellaceae</taxon>
        <taxon>Trieres</taxon>
    </lineage>
</organism>
<dbReference type="PANTHER" id="PTHR37563">
    <property type="entry name" value="PHYTANOYL-COA DIOXYGENASE FAMILY PROTEIN (AFU_ORTHOLOGUE AFUA_2G03330)"/>
    <property type="match status" value="1"/>
</dbReference>
<dbReference type="Pfam" id="PF05721">
    <property type="entry name" value="PhyH"/>
    <property type="match status" value="1"/>
</dbReference>
<name>A0A7S1ZI27_TRICV</name>
<evidence type="ECO:0008006" key="2">
    <source>
        <dbReference type="Google" id="ProtNLM"/>
    </source>
</evidence>
<dbReference type="AlphaFoldDB" id="A0A7S1ZI27"/>
<dbReference type="Gene3D" id="2.60.120.620">
    <property type="entry name" value="q2cbj1_9rhob like domain"/>
    <property type="match status" value="1"/>
</dbReference>
<sequence length="276" mass="31159">MHRRSPKSLCGGLTAAVSQHLKDLEMKGVTIIPDVFSDKQLDALRKDHDKIADIVADLTQNHQPKKRVYEEDGKEVRSNYWVHEPSGRYVLECGVGRHDTDIYFDRGEALRASYFHSNPCVVDIVNRAMKGPKVARPGLVFSSSGSSDQYWHRDVDKLFENDPDRVKLVSEMSDFYFTCLIPLIDLTNANGTTEFMLGTHRRPASSYASAKCAQFNVKCGSAVLFNGKINHRGKGNPSKSDRPVLYVVYSKPWYNDYYRAGVPESTEKLHLVKGLD</sequence>
<dbReference type="EMBL" id="HBGO01017886">
    <property type="protein sequence ID" value="CAD9339590.1"/>
    <property type="molecule type" value="Transcribed_RNA"/>
</dbReference>